<dbReference type="Proteomes" id="UP000821853">
    <property type="component" value="Chromosome 3"/>
</dbReference>
<evidence type="ECO:0000256" key="1">
    <source>
        <dbReference type="SAM" id="MobiDB-lite"/>
    </source>
</evidence>
<gene>
    <name evidence="2" type="ORF">HPB48_006528</name>
</gene>
<feature type="compositionally biased region" description="Acidic residues" evidence="1">
    <location>
        <begin position="34"/>
        <end position="45"/>
    </location>
</feature>
<dbReference type="VEuPathDB" id="VectorBase:HLOH_056764"/>
<proteinExistence type="predicted"/>
<sequence>MCAGDYCRKCGFTLTVTRTKPTRRQETVGATLTGDEEAAEGDGGDEGCGGVSLAEVLEELLEEDARRVDDAVDHQVADEARQHHHPAPASVRWGRGILQLQRPRNHARCVHGGFGGNHVRVGAPPCRSGEPLLEEQLHRASGFRFVFPKVPDNCLSDKLTGVKKFAP</sequence>
<evidence type="ECO:0000313" key="2">
    <source>
        <dbReference type="EMBL" id="KAH9371295.1"/>
    </source>
</evidence>
<dbReference type="EMBL" id="JABSTR010000005">
    <property type="protein sequence ID" value="KAH9371295.1"/>
    <property type="molecule type" value="Genomic_DNA"/>
</dbReference>
<evidence type="ECO:0000313" key="3">
    <source>
        <dbReference type="Proteomes" id="UP000821853"/>
    </source>
</evidence>
<protein>
    <submittedName>
        <fullName evidence="2">Uncharacterized protein</fullName>
    </submittedName>
</protein>
<comment type="caution">
    <text evidence="2">The sequence shown here is derived from an EMBL/GenBank/DDBJ whole genome shotgun (WGS) entry which is preliminary data.</text>
</comment>
<feature type="region of interest" description="Disordered" evidence="1">
    <location>
        <begin position="23"/>
        <end position="48"/>
    </location>
</feature>
<organism evidence="2 3">
    <name type="scientific">Haemaphysalis longicornis</name>
    <name type="common">Bush tick</name>
    <dbReference type="NCBI Taxonomy" id="44386"/>
    <lineage>
        <taxon>Eukaryota</taxon>
        <taxon>Metazoa</taxon>
        <taxon>Ecdysozoa</taxon>
        <taxon>Arthropoda</taxon>
        <taxon>Chelicerata</taxon>
        <taxon>Arachnida</taxon>
        <taxon>Acari</taxon>
        <taxon>Parasitiformes</taxon>
        <taxon>Ixodida</taxon>
        <taxon>Ixodoidea</taxon>
        <taxon>Ixodidae</taxon>
        <taxon>Haemaphysalinae</taxon>
        <taxon>Haemaphysalis</taxon>
    </lineage>
</organism>
<accession>A0A9J6G8V2</accession>
<dbReference type="AlphaFoldDB" id="A0A9J6G8V2"/>
<keyword evidence="3" id="KW-1185">Reference proteome</keyword>
<reference evidence="2 3" key="1">
    <citation type="journal article" date="2020" name="Cell">
        <title>Large-Scale Comparative Analyses of Tick Genomes Elucidate Their Genetic Diversity and Vector Capacities.</title>
        <authorList>
            <consortium name="Tick Genome and Microbiome Consortium (TIGMIC)"/>
            <person name="Jia N."/>
            <person name="Wang J."/>
            <person name="Shi W."/>
            <person name="Du L."/>
            <person name="Sun Y."/>
            <person name="Zhan W."/>
            <person name="Jiang J.F."/>
            <person name="Wang Q."/>
            <person name="Zhang B."/>
            <person name="Ji P."/>
            <person name="Bell-Sakyi L."/>
            <person name="Cui X.M."/>
            <person name="Yuan T.T."/>
            <person name="Jiang B.G."/>
            <person name="Yang W.F."/>
            <person name="Lam T.T."/>
            <person name="Chang Q.C."/>
            <person name="Ding S.J."/>
            <person name="Wang X.J."/>
            <person name="Zhu J.G."/>
            <person name="Ruan X.D."/>
            <person name="Zhao L."/>
            <person name="Wei J.T."/>
            <person name="Ye R.Z."/>
            <person name="Que T.C."/>
            <person name="Du C.H."/>
            <person name="Zhou Y.H."/>
            <person name="Cheng J.X."/>
            <person name="Dai P.F."/>
            <person name="Guo W.B."/>
            <person name="Han X.H."/>
            <person name="Huang E.J."/>
            <person name="Li L.F."/>
            <person name="Wei W."/>
            <person name="Gao Y.C."/>
            <person name="Liu J.Z."/>
            <person name="Shao H.Z."/>
            <person name="Wang X."/>
            <person name="Wang C.C."/>
            <person name="Yang T.C."/>
            <person name="Huo Q.B."/>
            <person name="Li W."/>
            <person name="Chen H.Y."/>
            <person name="Chen S.E."/>
            <person name="Zhou L.G."/>
            <person name="Ni X.B."/>
            <person name="Tian J.H."/>
            <person name="Sheng Y."/>
            <person name="Liu T."/>
            <person name="Pan Y.S."/>
            <person name="Xia L.Y."/>
            <person name="Li J."/>
            <person name="Zhao F."/>
            <person name="Cao W.C."/>
        </authorList>
    </citation>
    <scope>NUCLEOTIDE SEQUENCE [LARGE SCALE GENOMIC DNA]</scope>
    <source>
        <strain evidence="2">HaeL-2018</strain>
    </source>
</reference>
<name>A0A9J6G8V2_HAELO</name>